<feature type="signal peptide" evidence="2">
    <location>
        <begin position="1"/>
        <end position="16"/>
    </location>
</feature>
<accession>A0A0E9XP50</accession>
<reference evidence="3" key="1">
    <citation type="submission" date="2014-11" db="EMBL/GenBank/DDBJ databases">
        <authorList>
            <person name="Amaro Gonzalez C."/>
        </authorList>
    </citation>
    <scope>NUCLEOTIDE SEQUENCE</scope>
</reference>
<feature type="compositionally biased region" description="Polar residues" evidence="1">
    <location>
        <begin position="99"/>
        <end position="109"/>
    </location>
</feature>
<dbReference type="EMBL" id="GBXM01005109">
    <property type="protein sequence ID" value="JAI03469.1"/>
    <property type="molecule type" value="Transcribed_RNA"/>
</dbReference>
<name>A0A0E9XP50_ANGAN</name>
<evidence type="ECO:0000256" key="1">
    <source>
        <dbReference type="SAM" id="MobiDB-lite"/>
    </source>
</evidence>
<proteinExistence type="predicted"/>
<feature type="region of interest" description="Disordered" evidence="1">
    <location>
        <begin position="81"/>
        <end position="109"/>
    </location>
</feature>
<protein>
    <submittedName>
        <fullName evidence="3">Uncharacterized protein</fullName>
    </submittedName>
</protein>
<keyword evidence="2" id="KW-0732">Signal</keyword>
<organism evidence="3">
    <name type="scientific">Anguilla anguilla</name>
    <name type="common">European freshwater eel</name>
    <name type="synonym">Muraena anguilla</name>
    <dbReference type="NCBI Taxonomy" id="7936"/>
    <lineage>
        <taxon>Eukaryota</taxon>
        <taxon>Metazoa</taxon>
        <taxon>Chordata</taxon>
        <taxon>Craniata</taxon>
        <taxon>Vertebrata</taxon>
        <taxon>Euteleostomi</taxon>
        <taxon>Actinopterygii</taxon>
        <taxon>Neopterygii</taxon>
        <taxon>Teleostei</taxon>
        <taxon>Anguilliformes</taxon>
        <taxon>Anguillidae</taxon>
        <taxon>Anguilla</taxon>
    </lineage>
</organism>
<reference evidence="3" key="2">
    <citation type="journal article" date="2015" name="Fish Shellfish Immunol.">
        <title>Early steps in the European eel (Anguilla anguilla)-Vibrio vulnificus interaction in the gills: Role of the RtxA13 toxin.</title>
        <authorList>
            <person name="Callol A."/>
            <person name="Pajuelo D."/>
            <person name="Ebbesson L."/>
            <person name="Teles M."/>
            <person name="MacKenzie S."/>
            <person name="Amaro C."/>
        </authorList>
    </citation>
    <scope>NUCLEOTIDE SEQUENCE</scope>
</reference>
<evidence type="ECO:0000313" key="3">
    <source>
        <dbReference type="EMBL" id="JAI03469.1"/>
    </source>
</evidence>
<dbReference type="AlphaFoldDB" id="A0A0E9XP50"/>
<sequence>MLLSDRFLGLLHGAWAGVLELQLHGCPARSKHEVRLAAVQPEGVLPRGPPTLALPQLRIPAGGRDLQRRPRGHVRLERVPSAFRHTETAGPDPDCPAGTFTSIMQRSLS</sequence>
<evidence type="ECO:0000256" key="2">
    <source>
        <dbReference type="SAM" id="SignalP"/>
    </source>
</evidence>
<feature type="chain" id="PRO_5002435133" evidence="2">
    <location>
        <begin position="17"/>
        <end position="109"/>
    </location>
</feature>